<dbReference type="InterPro" id="IPR048665">
    <property type="entry name" value="InhA-like_VEG"/>
</dbReference>
<keyword evidence="5" id="KW-0378">Hydrolase</keyword>
<feature type="signal peptide" evidence="2">
    <location>
        <begin position="1"/>
        <end position="24"/>
    </location>
</feature>
<protein>
    <submittedName>
        <fullName evidence="5">Immune inhibitor A</fullName>
        <ecNumber evidence="5">3.4.24.-</ecNumber>
    </submittedName>
</protein>
<evidence type="ECO:0000313" key="6">
    <source>
        <dbReference type="Proteomes" id="UP001247307"/>
    </source>
</evidence>
<dbReference type="SUPFAM" id="SSF55486">
    <property type="entry name" value="Metalloproteases ('zincins'), catalytic domain"/>
    <property type="match status" value="1"/>
</dbReference>
<dbReference type="PANTHER" id="PTHR41775:SF1">
    <property type="entry name" value="PEPTIDASE M6-LIKE DOMAIN-CONTAINING PROTEIN"/>
    <property type="match status" value="1"/>
</dbReference>
<dbReference type="Pfam" id="PF05547">
    <property type="entry name" value="Peptidase_M6"/>
    <property type="match status" value="1"/>
</dbReference>
<sequence>MKNIRLAGAAAVVVLALTPLGASAAPPLKDAQGTPQAAPREDNLSGPFSEKQKALRAEAQKLVRSGKKKPNAKGVVQLAENSFAETTTPKSDKILTILSEFGGTGPKHNQIPEPDRTKDNSTLWTKDFGLAHYENLFNGPAFSMKDYYEKQSNGKYSVTNSVQNWVTVPGNAASYGANTVEQKGGAWNYIKDTGNSWYDSQLAAGKTPAQIDEYLAQFDVWDRYDFDGDGNFNEPDGYIDHFQAVHAGEGEEAGASEDAIWSHRWYAFGNQAGTSGPQGNLAGGTRIGQSKYWIGDYTTEPENGGLGVFAHEYGHDLGLPDFYDTTNKAENGTGFWTIMSAGSWLGRNEIQGTGDTPGNFGPEEKLNLGWLRGSNVPLGATQTRTLNPSQFHTAGQDQAVRVDLPNKTVRTVFPTPVQGRKAMWSGAADGLNGSLTADVPATPSVTVSAQMNWAIEQDYDFLYAEYSLDGGKTWKLATSPELGTEPLTGSSEGQWKTVTYQYETGGKASQFRLRYATDGAVTENGVFVDSLTIKGKRVNMKLNGEPKNLPKGFTADANWTANPGYLDTTTDRYYLIENRQFQGYDAVLKTGPYNFGNRLTKPDWVTFFSYTPGMLVWYVDHAYENNNTSQHPGAGRVLPVDARISPIVAENGLMPLGGRRQAYDATFGLGTWAKLCLPTETNTGLVTPCAPAAPQAPVFDDSNPDAYYSTALPYHSVKVAGHGVKATVVKQNADGSLTVTIANPQG</sequence>
<dbReference type="Proteomes" id="UP001247307">
    <property type="component" value="Unassembled WGS sequence"/>
</dbReference>
<dbReference type="Pfam" id="PF20774">
    <property type="entry name" value="InhA-like_VEG"/>
    <property type="match status" value="1"/>
</dbReference>
<feature type="domain" description="Peptidase M6-like" evidence="3">
    <location>
        <begin position="85"/>
        <end position="364"/>
    </location>
</feature>
<keyword evidence="2" id="KW-0732">Signal</keyword>
<dbReference type="PANTHER" id="PTHR41775">
    <property type="entry name" value="SECRETED PROTEIN-RELATED"/>
    <property type="match status" value="1"/>
</dbReference>
<evidence type="ECO:0000256" key="2">
    <source>
        <dbReference type="SAM" id="SignalP"/>
    </source>
</evidence>
<keyword evidence="6" id="KW-1185">Reference proteome</keyword>
<dbReference type="AlphaFoldDB" id="A0AAE4C599"/>
<gene>
    <name evidence="5" type="ORF">J2S35_001071</name>
</gene>
<evidence type="ECO:0000259" key="4">
    <source>
        <dbReference type="Pfam" id="PF20774"/>
    </source>
</evidence>
<dbReference type="Gene3D" id="2.60.120.260">
    <property type="entry name" value="Galactose-binding domain-like"/>
    <property type="match status" value="1"/>
</dbReference>
<name>A0AAE4C599_9MICC</name>
<comment type="caution">
    <text evidence="5">The sequence shown here is derived from an EMBL/GenBank/DDBJ whole genome shotgun (WGS) entry which is preliminary data.</text>
</comment>
<dbReference type="Pfam" id="PF20773">
    <property type="entry name" value="InhA-like_MAM"/>
    <property type="match status" value="1"/>
</dbReference>
<dbReference type="RefSeq" id="WP_309850702.1">
    <property type="nucleotide sequence ID" value="NZ_BAAAIU010000005.1"/>
</dbReference>
<dbReference type="GO" id="GO:0006508">
    <property type="term" value="P:proteolysis"/>
    <property type="evidence" value="ECO:0007669"/>
    <property type="project" value="InterPro"/>
</dbReference>
<dbReference type="GO" id="GO:0008233">
    <property type="term" value="F:peptidase activity"/>
    <property type="evidence" value="ECO:0007669"/>
    <property type="project" value="InterPro"/>
</dbReference>
<organism evidence="5 6">
    <name type="scientific">Falsarthrobacter nasiphocae</name>
    <dbReference type="NCBI Taxonomy" id="189863"/>
    <lineage>
        <taxon>Bacteria</taxon>
        <taxon>Bacillati</taxon>
        <taxon>Actinomycetota</taxon>
        <taxon>Actinomycetes</taxon>
        <taxon>Micrococcales</taxon>
        <taxon>Micrococcaceae</taxon>
        <taxon>Falsarthrobacter</taxon>
    </lineage>
</organism>
<dbReference type="EC" id="3.4.24.-" evidence="5"/>
<feature type="region of interest" description="Disordered" evidence="1">
    <location>
        <begin position="23"/>
        <end position="54"/>
    </location>
</feature>
<evidence type="ECO:0000313" key="5">
    <source>
        <dbReference type="EMBL" id="MDR6892131.1"/>
    </source>
</evidence>
<reference evidence="5" key="1">
    <citation type="submission" date="2023-07" db="EMBL/GenBank/DDBJ databases">
        <title>Sequencing the genomes of 1000 actinobacteria strains.</title>
        <authorList>
            <person name="Klenk H.-P."/>
        </authorList>
    </citation>
    <scope>NUCLEOTIDE SEQUENCE</scope>
    <source>
        <strain evidence="5">DSM 13988</strain>
    </source>
</reference>
<dbReference type="EMBL" id="JAVDUI010000001">
    <property type="protein sequence ID" value="MDR6892131.1"/>
    <property type="molecule type" value="Genomic_DNA"/>
</dbReference>
<dbReference type="InterPro" id="IPR008757">
    <property type="entry name" value="Peptidase_M6-like_domain"/>
</dbReference>
<proteinExistence type="predicted"/>
<feature type="domain" description="Immune inhibitor A-like metallopeptidase VEG" evidence="4">
    <location>
        <begin position="570"/>
        <end position="737"/>
    </location>
</feature>
<feature type="chain" id="PRO_5042272790" evidence="2">
    <location>
        <begin position="25"/>
        <end position="746"/>
    </location>
</feature>
<accession>A0AAE4C599</accession>
<evidence type="ECO:0000256" key="1">
    <source>
        <dbReference type="SAM" id="MobiDB-lite"/>
    </source>
</evidence>
<evidence type="ECO:0000259" key="3">
    <source>
        <dbReference type="Pfam" id="PF05547"/>
    </source>
</evidence>
<dbReference type="NCBIfam" id="TIGR03296">
    <property type="entry name" value="M6dom_TIGR03296"/>
    <property type="match status" value="1"/>
</dbReference>